<feature type="domain" description="Thiamine pyrophosphate enzyme N-terminal TPP-binding" evidence="6">
    <location>
        <begin position="1"/>
        <end position="111"/>
    </location>
</feature>
<organism evidence="7 8">
    <name type="scientific">Nonomuraea rosea</name>
    <dbReference type="NCBI Taxonomy" id="638574"/>
    <lineage>
        <taxon>Bacteria</taxon>
        <taxon>Bacillati</taxon>
        <taxon>Actinomycetota</taxon>
        <taxon>Actinomycetes</taxon>
        <taxon>Streptosporangiales</taxon>
        <taxon>Streptosporangiaceae</taxon>
        <taxon>Nonomuraea</taxon>
    </lineage>
</organism>
<reference evidence="8" key="1">
    <citation type="journal article" date="2019" name="Int. J. Syst. Evol. Microbiol.">
        <title>The Global Catalogue of Microorganisms (GCM) 10K type strain sequencing project: providing services to taxonomists for standard genome sequencing and annotation.</title>
        <authorList>
            <consortium name="The Broad Institute Genomics Platform"/>
            <consortium name="The Broad Institute Genome Sequencing Center for Infectious Disease"/>
            <person name="Wu L."/>
            <person name="Ma J."/>
        </authorList>
    </citation>
    <scope>NUCLEOTIDE SEQUENCE [LARGE SCALE GENOMIC DNA]</scope>
    <source>
        <strain evidence="8">JCM 17326</strain>
    </source>
</reference>
<dbReference type="Gene3D" id="3.40.50.1220">
    <property type="entry name" value="TPP-binding domain"/>
    <property type="match status" value="1"/>
</dbReference>
<evidence type="ECO:0000256" key="2">
    <source>
        <dbReference type="ARBA" id="ARBA00023052"/>
    </source>
</evidence>
<keyword evidence="2 3" id="KW-0786">Thiamine pyrophosphate</keyword>
<feature type="domain" description="Thiamine pyrophosphate enzyme central" evidence="4">
    <location>
        <begin position="203"/>
        <end position="336"/>
    </location>
</feature>
<dbReference type="SUPFAM" id="SSF52467">
    <property type="entry name" value="DHS-like NAD/FAD-binding domain"/>
    <property type="match status" value="1"/>
</dbReference>
<comment type="caution">
    <text evidence="7">The sequence shown here is derived from an EMBL/GenBank/DDBJ whole genome shotgun (WGS) entry which is preliminary data.</text>
</comment>
<dbReference type="InterPro" id="IPR029035">
    <property type="entry name" value="DHS-like_NAD/FAD-binding_dom"/>
</dbReference>
<feature type="domain" description="Thiamine pyrophosphate enzyme TPP-binding" evidence="5">
    <location>
        <begin position="391"/>
        <end position="536"/>
    </location>
</feature>
<dbReference type="PANTHER" id="PTHR18968">
    <property type="entry name" value="THIAMINE PYROPHOSPHATE ENZYMES"/>
    <property type="match status" value="1"/>
</dbReference>
<dbReference type="SUPFAM" id="SSF52518">
    <property type="entry name" value="Thiamin diphosphate-binding fold (THDP-binding)"/>
    <property type="match status" value="2"/>
</dbReference>
<comment type="similarity">
    <text evidence="1 3">Belongs to the TPP enzyme family.</text>
</comment>
<dbReference type="InterPro" id="IPR045229">
    <property type="entry name" value="TPP_enz"/>
</dbReference>
<dbReference type="EMBL" id="BAABDQ010000071">
    <property type="protein sequence ID" value="GAA3623582.1"/>
    <property type="molecule type" value="Genomic_DNA"/>
</dbReference>
<evidence type="ECO:0000313" key="7">
    <source>
        <dbReference type="EMBL" id="GAA3623582.1"/>
    </source>
</evidence>
<protein>
    <submittedName>
        <fullName evidence="7">Acetolactate synthase large subunit</fullName>
    </submittedName>
</protein>
<dbReference type="RefSeq" id="WP_345580038.1">
    <property type="nucleotide sequence ID" value="NZ_BAABDQ010000071.1"/>
</dbReference>
<accession>A0ABP7A2E4</accession>
<dbReference type="Pfam" id="PF02775">
    <property type="entry name" value="TPP_enzyme_C"/>
    <property type="match status" value="1"/>
</dbReference>
<dbReference type="InterPro" id="IPR012000">
    <property type="entry name" value="Thiamin_PyroP_enz_cen_dom"/>
</dbReference>
<dbReference type="InterPro" id="IPR029061">
    <property type="entry name" value="THDP-binding"/>
</dbReference>
<dbReference type="InterPro" id="IPR012001">
    <property type="entry name" value="Thiamin_PyroP_enz_TPP-bd_dom"/>
</dbReference>
<dbReference type="CDD" id="cd07035">
    <property type="entry name" value="TPP_PYR_POX_like"/>
    <property type="match status" value="1"/>
</dbReference>
<gene>
    <name evidence="7" type="ORF">GCM10022419_131530</name>
</gene>
<dbReference type="PANTHER" id="PTHR18968:SF13">
    <property type="entry name" value="ACETOLACTATE SYNTHASE CATALYTIC SUBUNIT, MITOCHONDRIAL"/>
    <property type="match status" value="1"/>
</dbReference>
<evidence type="ECO:0000259" key="4">
    <source>
        <dbReference type="Pfam" id="PF00205"/>
    </source>
</evidence>
<dbReference type="CDD" id="cd00568">
    <property type="entry name" value="TPP_enzymes"/>
    <property type="match status" value="1"/>
</dbReference>
<evidence type="ECO:0000256" key="1">
    <source>
        <dbReference type="ARBA" id="ARBA00007812"/>
    </source>
</evidence>
<evidence type="ECO:0000259" key="5">
    <source>
        <dbReference type="Pfam" id="PF02775"/>
    </source>
</evidence>
<name>A0ABP7A2E4_9ACTN</name>
<dbReference type="Pfam" id="PF02776">
    <property type="entry name" value="TPP_enzyme_N"/>
    <property type="match status" value="1"/>
</dbReference>
<dbReference type="InterPro" id="IPR011766">
    <property type="entry name" value="TPP_enzyme_TPP-bd"/>
</dbReference>
<dbReference type="Pfam" id="PF00205">
    <property type="entry name" value="TPP_enzyme_M"/>
    <property type="match status" value="1"/>
</dbReference>
<evidence type="ECO:0000313" key="8">
    <source>
        <dbReference type="Proteomes" id="UP001500630"/>
    </source>
</evidence>
<evidence type="ECO:0000259" key="6">
    <source>
        <dbReference type="Pfam" id="PF02776"/>
    </source>
</evidence>
<keyword evidence="8" id="KW-1185">Reference proteome</keyword>
<dbReference type="Proteomes" id="UP001500630">
    <property type="component" value="Unassembled WGS sequence"/>
</dbReference>
<proteinExistence type="inferred from homology"/>
<dbReference type="Gene3D" id="3.40.50.970">
    <property type="match status" value="2"/>
</dbReference>
<sequence>MKIYEAIVAGLEDVGVEAAFGGAGENAAGLMLALKHSRRIRPIITRHEQAASFMACGYAMYSGKLGFCFATAGPGAFNLFSGLAMAMSDSYPVLAVSGYAPRKWQGWGSLNETSGLGGTPDSQAMFAATTKKSFLLDSAADTFDVLEEAINTAFEGRPGPVHIHVPLDLTERGVEVENVRSVRLDVAPVLPDPARVEEIASVLANAIREGRRVVVLAGFGAVRSGAGPHIKRLIERFQIPLLTTLDGKGIVSETHPLALGVFSDSGHASAWKAFREADVVLCVGNSLNQHATFNYRQDLFDGKLLIHVNISEIEFHKAYKPDHALLSDARPAVAALAEALEGKVGEVPAADVAAKDYETRHILHLTGEIHPGELAQAIGRLLPADGVLLADAGAHLAWLGYYVDVEEGQNFRKAGSFGPMAGHVNGAIGLKVAQPDRTVVVGCGDGCYSLSGFELMTAVEHDIPVIWIIFDDQEFKLIKLYQLSTYLESGLVEFQNPDFAAYARACGADGYLVETIEEFEDAFRAALASGRPTVIDARITRWAIPHYSPSPDGVIAGLVETIEDRLRGGDGVRH</sequence>
<evidence type="ECO:0000256" key="3">
    <source>
        <dbReference type="RuleBase" id="RU362132"/>
    </source>
</evidence>